<comment type="caution">
    <text evidence="1">The sequence shown here is derived from an EMBL/GenBank/DDBJ whole genome shotgun (WGS) entry which is preliminary data.</text>
</comment>
<keyword evidence="2" id="KW-1185">Reference proteome</keyword>
<gene>
    <name evidence="1" type="ORF">PPENT_87.1.T0660088</name>
</gene>
<evidence type="ECO:0000313" key="1">
    <source>
        <dbReference type="EMBL" id="CAD8176959.1"/>
    </source>
</evidence>
<evidence type="ECO:0000313" key="2">
    <source>
        <dbReference type="Proteomes" id="UP000689195"/>
    </source>
</evidence>
<dbReference type="EMBL" id="CAJJDO010000066">
    <property type="protein sequence ID" value="CAD8176959.1"/>
    <property type="molecule type" value="Genomic_DNA"/>
</dbReference>
<dbReference type="Proteomes" id="UP000689195">
    <property type="component" value="Unassembled WGS sequence"/>
</dbReference>
<accession>A0A8S1VMX4</accession>
<reference evidence="1" key="1">
    <citation type="submission" date="2021-01" db="EMBL/GenBank/DDBJ databases">
        <authorList>
            <consortium name="Genoscope - CEA"/>
            <person name="William W."/>
        </authorList>
    </citation>
    <scope>NUCLEOTIDE SEQUENCE</scope>
</reference>
<name>A0A8S1VMX4_9CILI</name>
<dbReference type="AlphaFoldDB" id="A0A8S1VMX4"/>
<organism evidence="1 2">
    <name type="scientific">Paramecium pentaurelia</name>
    <dbReference type="NCBI Taxonomy" id="43138"/>
    <lineage>
        <taxon>Eukaryota</taxon>
        <taxon>Sar</taxon>
        <taxon>Alveolata</taxon>
        <taxon>Ciliophora</taxon>
        <taxon>Intramacronucleata</taxon>
        <taxon>Oligohymenophorea</taxon>
        <taxon>Peniculida</taxon>
        <taxon>Parameciidae</taxon>
        <taxon>Paramecium</taxon>
    </lineage>
</organism>
<protein>
    <submittedName>
        <fullName evidence="1">Uncharacterized protein</fullName>
    </submittedName>
</protein>
<sequence length="220" mass="25960">MKVDFFILEINAVIKHQKFNVFGINEDQLHIIEMEMHVKIEFVKIHQQYQQLLRIFCCQFLNRYFQKLFMNQLDVTVNDTLTIQEFQDLSSTLTIRGSSKDFRVLRINSQCVFGLHPLHYVLKTLVQLLVPWEKVVHCQQEDLNSNFIKLMFLRCISNRNEVECITKLSSCFGLIQQNFKEDQKQVGIVFGMVLVVLIEPVQIQYKLHTITAMVYLINAQ</sequence>
<proteinExistence type="predicted"/>